<dbReference type="Proteomes" id="UP000321960">
    <property type="component" value="Unassembled WGS sequence"/>
</dbReference>
<reference evidence="9 11" key="3">
    <citation type="submission" date="2019-07" db="EMBL/GenBank/DDBJ databases">
        <title>Whole genome shotgun sequence of Methylobacterium oxalidis NBRC 107715.</title>
        <authorList>
            <person name="Hosoyama A."/>
            <person name="Uohara A."/>
            <person name="Ohji S."/>
            <person name="Ichikawa N."/>
        </authorList>
    </citation>
    <scope>NUCLEOTIDE SEQUENCE [LARGE SCALE GENOMIC DNA]</scope>
    <source>
        <strain evidence="9 11">NBRC 107715</strain>
    </source>
</reference>
<evidence type="ECO:0000256" key="4">
    <source>
        <dbReference type="ARBA" id="ARBA00022833"/>
    </source>
</evidence>
<keyword evidence="3" id="KW-0378">Hydrolase</keyword>
<dbReference type="NCBIfam" id="NF000642">
    <property type="entry name" value="PRK00024.1"/>
    <property type="match status" value="1"/>
</dbReference>
<reference evidence="10" key="4">
    <citation type="submission" date="2023-01" db="EMBL/GenBank/DDBJ databases">
        <title>Draft genome sequence of Methylobacterium oxalidis strain NBRC 107715.</title>
        <authorList>
            <person name="Sun Q."/>
            <person name="Mori K."/>
        </authorList>
    </citation>
    <scope>NUCLEOTIDE SEQUENCE</scope>
    <source>
        <strain evidence="10">NBRC 107715</strain>
    </source>
</reference>
<evidence type="ECO:0000256" key="5">
    <source>
        <dbReference type="ARBA" id="ARBA00023049"/>
    </source>
</evidence>
<comment type="caution">
    <text evidence="9">The sequence shown here is derived from an EMBL/GenBank/DDBJ whole genome shotgun (WGS) entry which is preliminary data.</text>
</comment>
<feature type="region of interest" description="Disordered" evidence="7">
    <location>
        <begin position="1"/>
        <end position="28"/>
    </location>
</feature>
<dbReference type="InterPro" id="IPR025657">
    <property type="entry name" value="RadC_JAB"/>
</dbReference>
<evidence type="ECO:0000256" key="1">
    <source>
        <dbReference type="ARBA" id="ARBA00022670"/>
    </source>
</evidence>
<keyword evidence="4" id="KW-0862">Zinc</keyword>
<dbReference type="SUPFAM" id="SSF47781">
    <property type="entry name" value="RuvA domain 2-like"/>
    <property type="match status" value="1"/>
</dbReference>
<evidence type="ECO:0000256" key="2">
    <source>
        <dbReference type="ARBA" id="ARBA00022723"/>
    </source>
</evidence>
<name>A0A512J3Y4_9HYPH</name>
<accession>A0A512J3Y4</accession>
<dbReference type="CDD" id="cd08071">
    <property type="entry name" value="MPN_DUF2466"/>
    <property type="match status" value="1"/>
</dbReference>
<dbReference type="SUPFAM" id="SSF102712">
    <property type="entry name" value="JAB1/MPN domain"/>
    <property type="match status" value="1"/>
</dbReference>
<protein>
    <submittedName>
        <fullName evidence="9">DNA repair protein RadC</fullName>
    </submittedName>
</protein>
<dbReference type="PANTHER" id="PTHR30471:SF3">
    <property type="entry name" value="UPF0758 PROTEIN YEES-RELATED"/>
    <property type="match status" value="1"/>
</dbReference>
<dbReference type="Pfam" id="PF20582">
    <property type="entry name" value="UPF0758_N"/>
    <property type="match status" value="1"/>
</dbReference>
<dbReference type="PROSITE" id="PS01302">
    <property type="entry name" value="UPF0758"/>
    <property type="match status" value="1"/>
</dbReference>
<dbReference type="GO" id="GO:0046872">
    <property type="term" value="F:metal ion binding"/>
    <property type="evidence" value="ECO:0007669"/>
    <property type="project" value="UniProtKB-KW"/>
</dbReference>
<dbReference type="InterPro" id="IPR046778">
    <property type="entry name" value="UPF0758_N"/>
</dbReference>
<dbReference type="AlphaFoldDB" id="A0A512J3Y4"/>
<keyword evidence="2" id="KW-0479">Metal-binding</keyword>
<dbReference type="NCBIfam" id="TIGR00608">
    <property type="entry name" value="radc"/>
    <property type="match status" value="1"/>
</dbReference>
<dbReference type="Pfam" id="PF04002">
    <property type="entry name" value="RadC"/>
    <property type="match status" value="1"/>
</dbReference>
<dbReference type="OrthoDB" id="9804482at2"/>
<evidence type="ECO:0000313" key="9">
    <source>
        <dbReference type="EMBL" id="GEP04633.1"/>
    </source>
</evidence>
<dbReference type="InterPro" id="IPR001405">
    <property type="entry name" value="UPF0758"/>
</dbReference>
<dbReference type="GO" id="GO:0006508">
    <property type="term" value="P:proteolysis"/>
    <property type="evidence" value="ECO:0007669"/>
    <property type="project" value="UniProtKB-KW"/>
</dbReference>
<gene>
    <name evidence="10" type="ORF">GCM10007888_10600</name>
    <name evidence="9" type="ORF">MOX02_26710</name>
</gene>
<keyword evidence="1" id="KW-0645">Protease</keyword>
<evidence type="ECO:0000256" key="6">
    <source>
        <dbReference type="RuleBase" id="RU003797"/>
    </source>
</evidence>
<reference evidence="12" key="2">
    <citation type="journal article" date="2019" name="Int. J. Syst. Evol. Microbiol.">
        <title>The Global Catalogue of Microorganisms (GCM) 10K type strain sequencing project: providing services to taxonomists for standard genome sequencing and annotation.</title>
        <authorList>
            <consortium name="The Broad Institute Genomics Platform"/>
            <consortium name="The Broad Institute Genome Sequencing Center for Infectious Disease"/>
            <person name="Wu L."/>
            <person name="Ma J."/>
        </authorList>
    </citation>
    <scope>NUCLEOTIDE SEQUENCE [LARGE SCALE GENOMIC DNA]</scope>
    <source>
        <strain evidence="12">NBRC 107715</strain>
    </source>
</reference>
<dbReference type="PROSITE" id="PS50249">
    <property type="entry name" value="MPN"/>
    <property type="match status" value="1"/>
</dbReference>
<evidence type="ECO:0000313" key="11">
    <source>
        <dbReference type="Proteomes" id="UP000321960"/>
    </source>
</evidence>
<dbReference type="Gene3D" id="1.10.150.20">
    <property type="entry name" value="5' to 3' exonuclease, C-terminal subdomain"/>
    <property type="match status" value="1"/>
</dbReference>
<dbReference type="GO" id="GO:0008237">
    <property type="term" value="F:metallopeptidase activity"/>
    <property type="evidence" value="ECO:0007669"/>
    <property type="project" value="UniProtKB-KW"/>
</dbReference>
<proteinExistence type="inferred from homology"/>
<comment type="similarity">
    <text evidence="6">Belongs to the UPF0758 family.</text>
</comment>
<dbReference type="InterPro" id="IPR037518">
    <property type="entry name" value="MPN"/>
</dbReference>
<dbReference type="EMBL" id="BJZU01000049">
    <property type="protein sequence ID" value="GEP04633.1"/>
    <property type="molecule type" value="Genomic_DNA"/>
</dbReference>
<dbReference type="InterPro" id="IPR010994">
    <property type="entry name" value="RuvA_2-like"/>
</dbReference>
<keyword evidence="5" id="KW-0482">Metalloprotease</keyword>
<dbReference type="Proteomes" id="UP001156856">
    <property type="component" value="Unassembled WGS sequence"/>
</dbReference>
<reference evidence="10" key="1">
    <citation type="journal article" date="2014" name="Int. J. Syst. Evol. Microbiol.">
        <title>Complete genome of a new Firmicutes species belonging to the dominant human colonic microbiota ('Ruminococcus bicirculans') reveals two chromosomes and a selective capacity to utilize plant glucans.</title>
        <authorList>
            <consortium name="NISC Comparative Sequencing Program"/>
            <person name="Wegmann U."/>
            <person name="Louis P."/>
            <person name="Goesmann A."/>
            <person name="Henrissat B."/>
            <person name="Duncan S.H."/>
            <person name="Flint H.J."/>
        </authorList>
    </citation>
    <scope>NUCLEOTIDE SEQUENCE</scope>
    <source>
        <strain evidence="10">NBRC 107715</strain>
    </source>
</reference>
<dbReference type="PANTHER" id="PTHR30471">
    <property type="entry name" value="DNA REPAIR PROTEIN RADC"/>
    <property type="match status" value="1"/>
</dbReference>
<evidence type="ECO:0000256" key="7">
    <source>
        <dbReference type="SAM" id="MobiDB-lite"/>
    </source>
</evidence>
<keyword evidence="12" id="KW-1185">Reference proteome</keyword>
<feature type="domain" description="MPN" evidence="8">
    <location>
        <begin position="126"/>
        <end position="248"/>
    </location>
</feature>
<evidence type="ECO:0000313" key="12">
    <source>
        <dbReference type="Proteomes" id="UP001156856"/>
    </source>
</evidence>
<dbReference type="Gene3D" id="3.40.140.10">
    <property type="entry name" value="Cytidine Deaminase, domain 2"/>
    <property type="match status" value="1"/>
</dbReference>
<dbReference type="EMBL" id="BSPK01000016">
    <property type="protein sequence ID" value="GLS62679.1"/>
    <property type="molecule type" value="Genomic_DNA"/>
</dbReference>
<evidence type="ECO:0000313" key="10">
    <source>
        <dbReference type="EMBL" id="GLS62679.1"/>
    </source>
</evidence>
<organism evidence="9 11">
    <name type="scientific">Methylobacterium oxalidis</name>
    <dbReference type="NCBI Taxonomy" id="944322"/>
    <lineage>
        <taxon>Bacteria</taxon>
        <taxon>Pseudomonadati</taxon>
        <taxon>Pseudomonadota</taxon>
        <taxon>Alphaproteobacteria</taxon>
        <taxon>Hyphomicrobiales</taxon>
        <taxon>Methylobacteriaceae</taxon>
        <taxon>Methylobacterium</taxon>
    </lineage>
</organism>
<evidence type="ECO:0000259" key="8">
    <source>
        <dbReference type="PROSITE" id="PS50249"/>
    </source>
</evidence>
<dbReference type="InterPro" id="IPR020891">
    <property type="entry name" value="UPF0758_CS"/>
</dbReference>
<sequence length="248" mass="26890">MGRQPPGAPGEDAGARPAAASADEDGPHYLGHRERLRARFAEHGAAALPDYELLELALFRAIPRRDVKPLAKALIRRFGSFAEVVSAEPARLAEVDGIGPGVIADLKLIEAAGHRLARGALNERPLLSSWSAVLDYCRATMAFSPREQFRILFLDKRNHLIADEVQGHGTVDHTPVYPREVARRALELSATAIILAHNHPSGDPTPSATDVKMTREVIGALDPLRIVVHDHIIVGRDGHASLKGLKLI</sequence>
<evidence type="ECO:0000256" key="3">
    <source>
        <dbReference type="ARBA" id="ARBA00022801"/>
    </source>
</evidence>
<feature type="compositionally biased region" description="Low complexity" evidence="7">
    <location>
        <begin position="9"/>
        <end position="21"/>
    </location>
</feature>